<evidence type="ECO:0000256" key="3">
    <source>
        <dbReference type="ARBA" id="ARBA00022448"/>
    </source>
</evidence>
<evidence type="ECO:0000259" key="11">
    <source>
        <dbReference type="PROSITE" id="PS51373"/>
    </source>
</evidence>
<dbReference type="GO" id="GO:0009055">
    <property type="term" value="F:electron transfer activity"/>
    <property type="evidence" value="ECO:0007669"/>
    <property type="project" value="InterPro"/>
</dbReference>
<accession>A0A1V3A114</accession>
<dbReference type="InterPro" id="IPR000170">
    <property type="entry name" value="High_potential_FeS_prot"/>
</dbReference>
<evidence type="ECO:0000256" key="8">
    <source>
        <dbReference type="ARBA" id="ARBA00023004"/>
    </source>
</evidence>
<dbReference type="GO" id="GO:0019646">
    <property type="term" value="P:aerobic electron transport chain"/>
    <property type="evidence" value="ECO:0007669"/>
    <property type="project" value="InterPro"/>
</dbReference>
<evidence type="ECO:0000256" key="2">
    <source>
        <dbReference type="ARBA" id="ARBA00011738"/>
    </source>
</evidence>
<evidence type="ECO:0000256" key="4">
    <source>
        <dbReference type="ARBA" id="ARBA00022485"/>
    </source>
</evidence>
<evidence type="ECO:0000256" key="6">
    <source>
        <dbReference type="ARBA" id="ARBA00022729"/>
    </source>
</evidence>
<keyword evidence="4" id="KW-0004">4Fe-4S</keyword>
<comment type="caution">
    <text evidence="12">The sequence shown here is derived from an EMBL/GenBank/DDBJ whole genome shotgun (WGS) entry which is preliminary data.</text>
</comment>
<evidence type="ECO:0000256" key="7">
    <source>
        <dbReference type="ARBA" id="ARBA00022982"/>
    </source>
</evidence>
<sequence length="100" mass="10530">MSDKTDISRRTFLRRASAAVAAIPVVSMAGMSAAKASPMAEDGHAHNYVADAANADHPDYSEGERCDNCAFWDGNGGCHHADFQGVNVSANGWCDAWVSG</sequence>
<dbReference type="Pfam" id="PF01355">
    <property type="entry name" value="HIPIP"/>
    <property type="match status" value="1"/>
</dbReference>
<comment type="function">
    <text evidence="1">Specific class of high-redox-potential 4Fe-4S ferredoxins. Functions in anaerobic electron transport in most purple and in some other photosynthetic bacteria and in at least one genus (Paracoccus) of halophilic, denitrifying bacteria.</text>
</comment>
<keyword evidence="5" id="KW-0479">Metal-binding</keyword>
<evidence type="ECO:0000256" key="5">
    <source>
        <dbReference type="ARBA" id="ARBA00022723"/>
    </source>
</evidence>
<dbReference type="SUPFAM" id="SSF57652">
    <property type="entry name" value="HIPIP (high potential iron protein)"/>
    <property type="match status" value="1"/>
</dbReference>
<reference evidence="12 13" key="1">
    <citation type="submission" date="2017-02" db="EMBL/GenBank/DDBJ databases">
        <title>Genomic diversity within the haloalkaliphilic genus Thioalkalivibrio.</title>
        <authorList>
            <person name="Ahn A.-C."/>
            <person name="Meier-Kolthoff J."/>
            <person name="Overmars L."/>
            <person name="Richter M."/>
            <person name="Woyke T."/>
            <person name="Sorokin D.Y."/>
            <person name="Muyzer G."/>
        </authorList>
    </citation>
    <scope>NUCLEOTIDE SEQUENCE [LARGE SCALE GENOMIC DNA]</scope>
    <source>
        <strain evidence="12 13">HL17</strain>
    </source>
</reference>
<name>A0A1V3A114_9GAMM</name>
<dbReference type="GO" id="GO:0046872">
    <property type="term" value="F:metal ion binding"/>
    <property type="evidence" value="ECO:0007669"/>
    <property type="project" value="UniProtKB-KW"/>
</dbReference>
<keyword evidence="6 10" id="KW-0732">Signal</keyword>
<dbReference type="NCBIfam" id="TIGR01409">
    <property type="entry name" value="TAT_signal_seq"/>
    <property type="match status" value="1"/>
</dbReference>
<dbReference type="InterPro" id="IPR019546">
    <property type="entry name" value="TAT_signal_bac_arc"/>
</dbReference>
<dbReference type="GO" id="GO:0016301">
    <property type="term" value="F:kinase activity"/>
    <property type="evidence" value="ECO:0007669"/>
    <property type="project" value="UniProtKB-KW"/>
</dbReference>
<evidence type="ECO:0000313" key="12">
    <source>
        <dbReference type="EMBL" id="OOC11057.1"/>
    </source>
</evidence>
<keyword evidence="9" id="KW-0411">Iron-sulfur</keyword>
<comment type="subunit">
    <text evidence="2">Homodimer.</text>
</comment>
<dbReference type="InterPro" id="IPR006311">
    <property type="entry name" value="TAT_signal"/>
</dbReference>
<dbReference type="EMBL" id="MUZR01000007">
    <property type="protein sequence ID" value="OOC11057.1"/>
    <property type="molecule type" value="Genomic_DNA"/>
</dbReference>
<keyword evidence="12" id="KW-0808">Transferase</keyword>
<evidence type="ECO:0000256" key="1">
    <source>
        <dbReference type="ARBA" id="ARBA00002137"/>
    </source>
</evidence>
<dbReference type="PROSITE" id="PS51318">
    <property type="entry name" value="TAT"/>
    <property type="match status" value="1"/>
</dbReference>
<protein>
    <submittedName>
        <fullName evidence="12">Histidine kinase</fullName>
    </submittedName>
</protein>
<organism evidence="12 13">
    <name type="scientific">Thioalkalivibrio halophilus</name>
    <dbReference type="NCBI Taxonomy" id="252474"/>
    <lineage>
        <taxon>Bacteria</taxon>
        <taxon>Pseudomonadati</taxon>
        <taxon>Pseudomonadota</taxon>
        <taxon>Gammaproteobacteria</taxon>
        <taxon>Chromatiales</taxon>
        <taxon>Ectothiorhodospiraceae</taxon>
        <taxon>Thioalkalivibrio</taxon>
    </lineage>
</organism>
<dbReference type="Proteomes" id="UP000189177">
    <property type="component" value="Unassembled WGS sequence"/>
</dbReference>
<dbReference type="STRING" id="252474.B1A74_02715"/>
<dbReference type="GO" id="GO:0051539">
    <property type="term" value="F:4 iron, 4 sulfur cluster binding"/>
    <property type="evidence" value="ECO:0007669"/>
    <property type="project" value="UniProtKB-KW"/>
</dbReference>
<dbReference type="InterPro" id="IPR036369">
    <property type="entry name" value="HIPIP_sf"/>
</dbReference>
<dbReference type="OrthoDB" id="5298540at2"/>
<evidence type="ECO:0000313" key="13">
    <source>
        <dbReference type="Proteomes" id="UP000189177"/>
    </source>
</evidence>
<keyword evidence="7" id="KW-0249">Electron transport</keyword>
<dbReference type="AlphaFoldDB" id="A0A1V3A114"/>
<keyword evidence="3" id="KW-0813">Transport</keyword>
<feature type="signal peptide" evidence="10">
    <location>
        <begin position="1"/>
        <end position="36"/>
    </location>
</feature>
<proteinExistence type="predicted"/>
<dbReference type="PROSITE" id="PS51373">
    <property type="entry name" value="HIPIP"/>
    <property type="match status" value="1"/>
</dbReference>
<keyword evidence="13" id="KW-1185">Reference proteome</keyword>
<evidence type="ECO:0000256" key="10">
    <source>
        <dbReference type="SAM" id="SignalP"/>
    </source>
</evidence>
<evidence type="ECO:0000256" key="9">
    <source>
        <dbReference type="ARBA" id="ARBA00023014"/>
    </source>
</evidence>
<dbReference type="Gene3D" id="4.10.490.10">
    <property type="entry name" value="High potential iron-sulphur protein"/>
    <property type="match status" value="1"/>
</dbReference>
<feature type="domain" description="High potential iron-sulfur proteins family profile" evidence="11">
    <location>
        <begin position="30"/>
        <end position="100"/>
    </location>
</feature>
<keyword evidence="8" id="KW-0408">Iron</keyword>
<gene>
    <name evidence="12" type="ORF">B1A74_02715</name>
</gene>
<keyword evidence="12" id="KW-0418">Kinase</keyword>
<dbReference type="RefSeq" id="WP_077243691.1">
    <property type="nucleotide sequence ID" value="NZ_MUZR01000007.1"/>
</dbReference>
<feature type="chain" id="PRO_5012302091" evidence="10">
    <location>
        <begin position="37"/>
        <end position="100"/>
    </location>
</feature>